<proteinExistence type="predicted"/>
<dbReference type="PATRIC" id="fig|411483.3.peg.240"/>
<dbReference type="Proteomes" id="UP000004619">
    <property type="component" value="Unassembled WGS sequence"/>
</dbReference>
<comment type="caution">
    <text evidence="2">The sequence shown here is derived from an EMBL/GenBank/DDBJ whole genome shotgun (WGS) entry which is preliminary data.</text>
</comment>
<protein>
    <submittedName>
        <fullName evidence="2">Uncharacterized protein</fullName>
    </submittedName>
</protein>
<evidence type="ECO:0000256" key="1">
    <source>
        <dbReference type="SAM" id="MobiDB-lite"/>
    </source>
</evidence>
<dbReference type="HOGENOM" id="CLU_2953661_0_0_9"/>
<evidence type="ECO:0000313" key="3">
    <source>
        <dbReference type="Proteomes" id="UP000004619"/>
    </source>
</evidence>
<keyword evidence="3" id="KW-1185">Reference proteome</keyword>
<dbReference type="AlphaFoldDB" id="C7H1Y3"/>
<accession>C7H1Y3</accession>
<reference evidence="2" key="1">
    <citation type="submission" date="2009-08" db="EMBL/GenBank/DDBJ databases">
        <authorList>
            <person name="Weinstock G."/>
            <person name="Sodergren E."/>
            <person name="Clifton S."/>
            <person name="Fulton L."/>
            <person name="Fulton B."/>
            <person name="Courtney L."/>
            <person name="Fronick C."/>
            <person name="Harrison M."/>
            <person name="Strong C."/>
            <person name="Farmer C."/>
            <person name="Delahaunty K."/>
            <person name="Markovic C."/>
            <person name="Hall O."/>
            <person name="Minx P."/>
            <person name="Tomlinson C."/>
            <person name="Mitreva M."/>
            <person name="Nelson J."/>
            <person name="Hou S."/>
            <person name="Wollam A."/>
            <person name="Pepin K.H."/>
            <person name="Johnson M."/>
            <person name="Bhonagiri V."/>
            <person name="Nash W.E."/>
            <person name="Warren W."/>
            <person name="Chinwalla A."/>
            <person name="Mardis E.R."/>
            <person name="Wilson R.K."/>
        </authorList>
    </citation>
    <scope>NUCLEOTIDE SEQUENCE [LARGE SCALE GENOMIC DNA]</scope>
    <source>
        <strain evidence="2">A2-165</strain>
    </source>
</reference>
<evidence type="ECO:0000313" key="2">
    <source>
        <dbReference type="EMBL" id="EEU98051.1"/>
    </source>
</evidence>
<organism evidence="2 3">
    <name type="scientific">Faecalibacterium duncaniae (strain DSM 17677 / JCM 31915 / A2-165)</name>
    <name type="common">Faecalibacterium prausnitzii</name>
    <dbReference type="NCBI Taxonomy" id="411483"/>
    <lineage>
        <taxon>Bacteria</taxon>
        <taxon>Bacillati</taxon>
        <taxon>Bacillota</taxon>
        <taxon>Clostridia</taxon>
        <taxon>Eubacteriales</taxon>
        <taxon>Oscillospiraceae</taxon>
        <taxon>Faecalibacterium</taxon>
    </lineage>
</organism>
<name>C7H1Y3_FAED2</name>
<dbReference type="EMBL" id="ACOP02000004">
    <property type="protein sequence ID" value="EEU98051.1"/>
    <property type="molecule type" value="Genomic_DNA"/>
</dbReference>
<sequence>MPFKGGVRLRSLCFSSRAGLPSYNLSVGLAPASSPSRGASGVYEKLPSAAKAPPTGQQQ</sequence>
<gene>
    <name evidence="2" type="ORF">FAEPRAA2165_00273</name>
</gene>
<feature type="region of interest" description="Disordered" evidence="1">
    <location>
        <begin position="30"/>
        <end position="59"/>
    </location>
</feature>
<feature type="compositionally biased region" description="Low complexity" evidence="1">
    <location>
        <begin position="30"/>
        <end position="41"/>
    </location>
</feature>